<dbReference type="RefSeq" id="XP_008080230.1">
    <property type="nucleotide sequence ID" value="XM_008082039.1"/>
</dbReference>
<reference evidence="1 2" key="1">
    <citation type="journal article" date="2013" name="BMC Genomics">
        <title>Genomics-driven discovery of the pneumocandin biosynthetic gene cluster in the fungus Glarea lozoyensis.</title>
        <authorList>
            <person name="Chen L."/>
            <person name="Yue Q."/>
            <person name="Zhang X."/>
            <person name="Xiang M."/>
            <person name="Wang C."/>
            <person name="Li S."/>
            <person name="Che Y."/>
            <person name="Ortiz-Lopez F.J."/>
            <person name="Bills G.F."/>
            <person name="Liu X."/>
            <person name="An Z."/>
        </authorList>
    </citation>
    <scope>NUCLEOTIDE SEQUENCE [LARGE SCALE GENOMIC DNA]</scope>
    <source>
        <strain evidence="2">ATCC 20868 / MF5171</strain>
    </source>
</reference>
<gene>
    <name evidence="1" type="ORF">GLAREA_07351</name>
</gene>
<accession>S3E133</accession>
<dbReference type="KEGG" id="glz:GLAREA_07351"/>
<dbReference type="AlphaFoldDB" id="S3E133"/>
<evidence type="ECO:0000313" key="1">
    <source>
        <dbReference type="EMBL" id="EPE32218.1"/>
    </source>
</evidence>
<name>S3E133_GLAL2</name>
<dbReference type="EMBL" id="KE145359">
    <property type="protein sequence ID" value="EPE32218.1"/>
    <property type="molecule type" value="Genomic_DNA"/>
</dbReference>
<organism evidence="1 2">
    <name type="scientific">Glarea lozoyensis (strain ATCC 20868 / MF5171)</name>
    <dbReference type="NCBI Taxonomy" id="1116229"/>
    <lineage>
        <taxon>Eukaryota</taxon>
        <taxon>Fungi</taxon>
        <taxon>Dikarya</taxon>
        <taxon>Ascomycota</taxon>
        <taxon>Pezizomycotina</taxon>
        <taxon>Leotiomycetes</taxon>
        <taxon>Helotiales</taxon>
        <taxon>Helotiaceae</taxon>
        <taxon>Glarea</taxon>
    </lineage>
</organism>
<sequence>MAATFLSNLLSLPKRLKTLKIGFDCSRRNESFSRSLDRQNLLCDFDQKALVSALMCQRNSLESLTLTCNNRPVSTNKFHSTMPLRLPMFNFVTQLSIPRLWLVRNGRQGFIDCHYRLPLNVKLLQVINGAGYRMDYGRCGTNEWLMLVLENRPTKLRNLEKVVIIMTKMPKGTRSGDEKLDSALAYEDDTSDDEEETDLKTYIRRAESTPLRRLLWVTTWTLARTVDVKIKLKVQENIEDEPV</sequence>
<protein>
    <submittedName>
        <fullName evidence="1">Uncharacterized protein</fullName>
    </submittedName>
</protein>
<keyword evidence="2" id="KW-1185">Reference proteome</keyword>
<evidence type="ECO:0000313" key="2">
    <source>
        <dbReference type="Proteomes" id="UP000016922"/>
    </source>
</evidence>
<proteinExistence type="predicted"/>
<dbReference type="HOGENOM" id="CLU_1142677_0_0_1"/>
<dbReference type="GeneID" id="19466404"/>
<dbReference type="Proteomes" id="UP000016922">
    <property type="component" value="Unassembled WGS sequence"/>
</dbReference>